<organism evidence="6 7">
    <name type="scientific">Candidatus Haliotispira prima</name>
    <dbReference type="NCBI Taxonomy" id="3034016"/>
    <lineage>
        <taxon>Bacteria</taxon>
        <taxon>Pseudomonadati</taxon>
        <taxon>Spirochaetota</taxon>
        <taxon>Spirochaetia</taxon>
        <taxon>Spirochaetales</taxon>
        <taxon>Spirochaetaceae</taxon>
        <taxon>Candidatus Haliotispira</taxon>
    </lineage>
</organism>
<dbReference type="PANTHER" id="PTHR46797">
    <property type="entry name" value="HTH-TYPE TRANSCRIPTIONAL REGULATOR"/>
    <property type="match status" value="1"/>
</dbReference>
<keyword evidence="1" id="KW-0805">Transcription regulation</keyword>
<proteinExistence type="predicted"/>
<name>A0ABY8MEX7_9SPIO</name>
<protein>
    <submittedName>
        <fullName evidence="6">Helix-turn-helix transcriptional regulator</fullName>
    </submittedName>
</protein>
<sequence>MKEIIGDVVRALRKEAKLSQEALVQRSGVTKNYLSEVERGLKLPSYITLRKLAYGLRLPLWDLVQKIELRAYALSDFPNASIRSPGRERVGRRAAGPGEKWPGEKGAGEKGVDEKWEEKFAAIDQEGRVQRLRGLSEVLEENRELLQNTSAEEFLEMMLAKKQV</sequence>
<dbReference type="InterPro" id="IPR010982">
    <property type="entry name" value="Lambda_DNA-bd_dom_sf"/>
</dbReference>
<dbReference type="EMBL" id="CP123443">
    <property type="protein sequence ID" value="WGK68522.1"/>
    <property type="molecule type" value="Genomic_DNA"/>
</dbReference>
<dbReference type="SUPFAM" id="SSF47413">
    <property type="entry name" value="lambda repressor-like DNA-binding domains"/>
    <property type="match status" value="1"/>
</dbReference>
<dbReference type="InterPro" id="IPR001387">
    <property type="entry name" value="Cro/C1-type_HTH"/>
</dbReference>
<keyword evidence="2" id="KW-0238">DNA-binding</keyword>
<keyword evidence="7" id="KW-1185">Reference proteome</keyword>
<gene>
    <name evidence="6" type="ORF">P0082_08525</name>
</gene>
<keyword evidence="3" id="KW-0804">Transcription</keyword>
<reference evidence="6 7" key="1">
    <citation type="submission" date="2023-04" db="EMBL/GenBank/DDBJ databases">
        <title>Spirochaete genome identified in red abalone sample constitutes a novel genus.</title>
        <authorList>
            <person name="Sharma S.P."/>
            <person name="Purcell C.M."/>
            <person name="Hyde J.R."/>
            <person name="Severin A.J."/>
        </authorList>
    </citation>
    <scope>NUCLEOTIDE SEQUENCE [LARGE SCALE GENOMIC DNA]</scope>
    <source>
        <strain evidence="6 7">SP-2023</strain>
    </source>
</reference>
<dbReference type="PANTHER" id="PTHR46797:SF23">
    <property type="entry name" value="HTH-TYPE TRANSCRIPTIONAL REGULATOR SUTR"/>
    <property type="match status" value="1"/>
</dbReference>
<feature type="region of interest" description="Disordered" evidence="4">
    <location>
        <begin position="81"/>
        <end position="112"/>
    </location>
</feature>
<dbReference type="Pfam" id="PF13560">
    <property type="entry name" value="HTH_31"/>
    <property type="match status" value="1"/>
</dbReference>
<feature type="domain" description="HTH cro/C1-type" evidence="5">
    <location>
        <begin position="9"/>
        <end position="63"/>
    </location>
</feature>
<evidence type="ECO:0000313" key="6">
    <source>
        <dbReference type="EMBL" id="WGK68522.1"/>
    </source>
</evidence>
<evidence type="ECO:0000256" key="2">
    <source>
        <dbReference type="ARBA" id="ARBA00023125"/>
    </source>
</evidence>
<accession>A0ABY8MEX7</accession>
<dbReference type="CDD" id="cd00093">
    <property type="entry name" value="HTH_XRE"/>
    <property type="match status" value="1"/>
</dbReference>
<dbReference type="Gene3D" id="1.10.260.40">
    <property type="entry name" value="lambda repressor-like DNA-binding domains"/>
    <property type="match status" value="1"/>
</dbReference>
<dbReference type="Proteomes" id="UP001228690">
    <property type="component" value="Chromosome"/>
</dbReference>
<dbReference type="RefSeq" id="WP_326926707.1">
    <property type="nucleotide sequence ID" value="NZ_CP123443.1"/>
</dbReference>
<dbReference type="SMART" id="SM00530">
    <property type="entry name" value="HTH_XRE"/>
    <property type="match status" value="1"/>
</dbReference>
<evidence type="ECO:0000256" key="1">
    <source>
        <dbReference type="ARBA" id="ARBA00023015"/>
    </source>
</evidence>
<evidence type="ECO:0000313" key="7">
    <source>
        <dbReference type="Proteomes" id="UP001228690"/>
    </source>
</evidence>
<feature type="compositionally biased region" description="Basic and acidic residues" evidence="4">
    <location>
        <begin position="101"/>
        <end position="112"/>
    </location>
</feature>
<dbReference type="InterPro" id="IPR050807">
    <property type="entry name" value="TransReg_Diox_bact_type"/>
</dbReference>
<dbReference type="PROSITE" id="PS50943">
    <property type="entry name" value="HTH_CROC1"/>
    <property type="match status" value="1"/>
</dbReference>
<evidence type="ECO:0000259" key="5">
    <source>
        <dbReference type="PROSITE" id="PS50943"/>
    </source>
</evidence>
<evidence type="ECO:0000256" key="3">
    <source>
        <dbReference type="ARBA" id="ARBA00023163"/>
    </source>
</evidence>
<evidence type="ECO:0000256" key="4">
    <source>
        <dbReference type="SAM" id="MobiDB-lite"/>
    </source>
</evidence>